<sequence>DFYNRVLNLKVTYNDQNYTYEDLCARRPTGCAVDGNFIFESFFKEMMEMGAVTYPVWAAMTAVDLNLYISDVKLTNGDSLVAAGSLKLIFPLRQDNPEIEKVAKAWELEYVEFMKKQNFSSVDYAFAVSQSLSKELDKGTHGDIIYFCFTFTIMITFASIVSSGGDCVSTRALMANAGVIGVVFGIMGAFGVVTLCGVPFVNIVGVMPFLTLGIGVDDMFLLMGSWSETLSLPDLTVPERMGTVFKKAGIGITITSGVGVLFCYVCNASVFGACLAIHGRRVYSKRHVVTCQKVEKSRKELSESGHSCCYVCLCGGKIPESPDEEQSVFEKGPRKALVIFLMWTPVRIIVLLVFAGYLAVSIWGCTILRQGLDLKDLVLPSSYFHKYQIWDSNDFGVKIPIAFVTTTPKEYWDTQTVIDIMELLETARKDPLIDPLVDSCWLTTLAKSPLYNTSSEEAFYDGLHEFLTKHEPRFYNDLAFGDDNRTIVASRCHAYTRKVTDSTIQAHVMSYMREVADASPAKVFAFHPAFVYFEQYVEVWPSTLQTIGVTLAVMLIATSIFLPHPLMVMLVMIQVVMIVVGVFGFMGIWDLTLSSVTMIHLIMSVGFSVDFCAHVCTAYMVSEQTSRHGRAKDAIVHASSPIFSGGISSLLGIILLLFTESYIFQSFFKITLLVIGFGMVHAVLLVPVVLSFIGPGTHVEMLSLKKESDTPNRSGVATSARNGVELVRQEELSSANNNSNGNAFKNAAFEADAHLGYLPA</sequence>
<keyword evidence="5 7" id="KW-0472">Membrane</keyword>
<reference evidence="9" key="1">
    <citation type="submission" date="2021-04" db="EMBL/GenBank/DDBJ databases">
        <authorList>
            <consortium name="Molecular Ecology Group"/>
        </authorList>
    </citation>
    <scope>NUCLEOTIDE SEQUENCE</scope>
</reference>
<feature type="transmembrane region" description="Helical" evidence="7">
    <location>
        <begin position="601"/>
        <end position="621"/>
    </location>
</feature>
<evidence type="ECO:0000313" key="10">
    <source>
        <dbReference type="Proteomes" id="UP000678393"/>
    </source>
</evidence>
<dbReference type="PROSITE" id="PS50156">
    <property type="entry name" value="SSD"/>
    <property type="match status" value="1"/>
</dbReference>
<protein>
    <recommendedName>
        <fullName evidence="8">SSD domain-containing protein</fullName>
    </recommendedName>
</protein>
<organism evidence="9 10">
    <name type="scientific">Candidula unifasciata</name>
    <dbReference type="NCBI Taxonomy" id="100452"/>
    <lineage>
        <taxon>Eukaryota</taxon>
        <taxon>Metazoa</taxon>
        <taxon>Spiralia</taxon>
        <taxon>Lophotrochozoa</taxon>
        <taxon>Mollusca</taxon>
        <taxon>Gastropoda</taxon>
        <taxon>Heterobranchia</taxon>
        <taxon>Euthyneura</taxon>
        <taxon>Panpulmonata</taxon>
        <taxon>Eupulmonata</taxon>
        <taxon>Stylommatophora</taxon>
        <taxon>Helicina</taxon>
        <taxon>Helicoidea</taxon>
        <taxon>Geomitridae</taxon>
        <taxon>Candidula</taxon>
    </lineage>
</organism>
<dbReference type="Pfam" id="PF02460">
    <property type="entry name" value="Patched"/>
    <property type="match status" value="1"/>
</dbReference>
<comment type="caution">
    <text evidence="9">The sequence shown here is derived from an EMBL/GenBank/DDBJ whole genome shotgun (WGS) entry which is preliminary data.</text>
</comment>
<feature type="transmembrane region" description="Helical" evidence="7">
    <location>
        <begin position="144"/>
        <end position="161"/>
    </location>
</feature>
<feature type="transmembrane region" description="Helical" evidence="7">
    <location>
        <begin position="544"/>
        <end position="562"/>
    </location>
</feature>
<keyword evidence="6" id="KW-0325">Glycoprotein</keyword>
<name>A0A8S3YNI7_9EUPU</name>
<evidence type="ECO:0000259" key="8">
    <source>
        <dbReference type="PROSITE" id="PS50156"/>
    </source>
</evidence>
<dbReference type="SUPFAM" id="SSF82866">
    <property type="entry name" value="Multidrug efflux transporter AcrB transmembrane domain"/>
    <property type="match status" value="2"/>
</dbReference>
<evidence type="ECO:0000256" key="2">
    <source>
        <dbReference type="ARBA" id="ARBA00005585"/>
    </source>
</evidence>
<dbReference type="GO" id="GO:0016020">
    <property type="term" value="C:membrane"/>
    <property type="evidence" value="ECO:0007669"/>
    <property type="project" value="UniProtKB-SubCell"/>
</dbReference>
<feature type="transmembrane region" description="Helical" evidence="7">
    <location>
        <begin position="642"/>
        <end position="664"/>
    </location>
</feature>
<comment type="subcellular location">
    <subcellularLocation>
        <location evidence="1">Membrane</location>
        <topology evidence="1">Multi-pass membrane protein</topology>
    </subcellularLocation>
</comment>
<evidence type="ECO:0000256" key="7">
    <source>
        <dbReference type="SAM" id="Phobius"/>
    </source>
</evidence>
<feature type="domain" description="SSD" evidence="8">
    <location>
        <begin position="143"/>
        <end position="256"/>
    </location>
</feature>
<dbReference type="AlphaFoldDB" id="A0A8S3YNI7"/>
<feature type="transmembrane region" description="Helical" evidence="7">
    <location>
        <begin position="670"/>
        <end position="693"/>
    </location>
</feature>
<dbReference type="InterPro" id="IPR000731">
    <property type="entry name" value="SSD"/>
</dbReference>
<gene>
    <name evidence="9" type="ORF">CUNI_LOCUS1484</name>
</gene>
<dbReference type="Proteomes" id="UP000678393">
    <property type="component" value="Unassembled WGS sequence"/>
</dbReference>
<evidence type="ECO:0000256" key="4">
    <source>
        <dbReference type="ARBA" id="ARBA00022989"/>
    </source>
</evidence>
<dbReference type="OrthoDB" id="6510177at2759"/>
<feature type="transmembrane region" description="Helical" evidence="7">
    <location>
        <begin position="250"/>
        <end position="277"/>
    </location>
</feature>
<dbReference type="InterPro" id="IPR003392">
    <property type="entry name" value="PTHD_SSD"/>
</dbReference>
<feature type="transmembrane region" description="Helical" evidence="7">
    <location>
        <begin position="200"/>
        <end position="223"/>
    </location>
</feature>
<dbReference type="PANTHER" id="PTHR10796">
    <property type="entry name" value="PATCHED-RELATED"/>
    <property type="match status" value="1"/>
</dbReference>
<evidence type="ECO:0000313" key="9">
    <source>
        <dbReference type="EMBL" id="CAG5115926.1"/>
    </source>
</evidence>
<dbReference type="EMBL" id="CAJHNH020000183">
    <property type="protein sequence ID" value="CAG5115926.1"/>
    <property type="molecule type" value="Genomic_DNA"/>
</dbReference>
<keyword evidence="3 7" id="KW-0812">Transmembrane</keyword>
<feature type="transmembrane region" description="Helical" evidence="7">
    <location>
        <begin position="569"/>
        <end position="589"/>
    </location>
</feature>
<evidence type="ECO:0000256" key="3">
    <source>
        <dbReference type="ARBA" id="ARBA00022692"/>
    </source>
</evidence>
<feature type="transmembrane region" description="Helical" evidence="7">
    <location>
        <begin position="173"/>
        <end position="193"/>
    </location>
</feature>
<comment type="similarity">
    <text evidence="2">Belongs to the patched family.</text>
</comment>
<evidence type="ECO:0000256" key="6">
    <source>
        <dbReference type="ARBA" id="ARBA00023180"/>
    </source>
</evidence>
<accession>A0A8S3YNI7</accession>
<evidence type="ECO:0000256" key="5">
    <source>
        <dbReference type="ARBA" id="ARBA00023136"/>
    </source>
</evidence>
<dbReference type="Gene3D" id="1.20.1640.10">
    <property type="entry name" value="Multidrug efflux transporter AcrB transmembrane domain"/>
    <property type="match status" value="2"/>
</dbReference>
<dbReference type="InterPro" id="IPR051697">
    <property type="entry name" value="Patched_domain-protein"/>
</dbReference>
<keyword evidence="4 7" id="KW-1133">Transmembrane helix</keyword>
<feature type="transmembrane region" description="Helical" evidence="7">
    <location>
        <begin position="336"/>
        <end position="360"/>
    </location>
</feature>
<evidence type="ECO:0000256" key="1">
    <source>
        <dbReference type="ARBA" id="ARBA00004141"/>
    </source>
</evidence>
<proteinExistence type="inferred from homology"/>
<dbReference type="PANTHER" id="PTHR10796:SF92">
    <property type="entry name" value="PATCHED-RELATED, ISOFORM A"/>
    <property type="match status" value="1"/>
</dbReference>
<feature type="non-terminal residue" evidence="9">
    <location>
        <position position="1"/>
    </location>
</feature>
<keyword evidence="10" id="KW-1185">Reference proteome</keyword>